<feature type="transmembrane region" description="Helical" evidence="1">
    <location>
        <begin position="31"/>
        <end position="54"/>
    </location>
</feature>
<evidence type="ECO:0000313" key="2">
    <source>
        <dbReference type="EMBL" id="KIJ29656.1"/>
    </source>
</evidence>
<dbReference type="Proteomes" id="UP000054279">
    <property type="component" value="Unassembled WGS sequence"/>
</dbReference>
<dbReference type="HOGENOM" id="CLU_1225453_0_0_1"/>
<protein>
    <submittedName>
        <fullName evidence="2">Uncharacterized protein</fullName>
    </submittedName>
</protein>
<organism evidence="2 3">
    <name type="scientific">Sphaerobolus stellatus (strain SS14)</name>
    <dbReference type="NCBI Taxonomy" id="990650"/>
    <lineage>
        <taxon>Eukaryota</taxon>
        <taxon>Fungi</taxon>
        <taxon>Dikarya</taxon>
        <taxon>Basidiomycota</taxon>
        <taxon>Agaricomycotina</taxon>
        <taxon>Agaricomycetes</taxon>
        <taxon>Phallomycetidae</taxon>
        <taxon>Geastrales</taxon>
        <taxon>Sphaerobolaceae</taxon>
        <taxon>Sphaerobolus</taxon>
    </lineage>
</organism>
<proteinExistence type="predicted"/>
<gene>
    <name evidence="2" type="ORF">M422DRAFT_54078</name>
</gene>
<dbReference type="EMBL" id="KN837278">
    <property type="protein sequence ID" value="KIJ29656.1"/>
    <property type="molecule type" value="Genomic_DNA"/>
</dbReference>
<evidence type="ECO:0000256" key="1">
    <source>
        <dbReference type="SAM" id="Phobius"/>
    </source>
</evidence>
<keyword evidence="1" id="KW-0812">Transmembrane</keyword>
<dbReference type="AlphaFoldDB" id="A0A0C9UWE8"/>
<evidence type="ECO:0000313" key="3">
    <source>
        <dbReference type="Proteomes" id="UP000054279"/>
    </source>
</evidence>
<sequence length="226" mass="25413">MCSGQRHCWLFDRVLRCQPICRRPSGGCRYLFVYATILTLPIAILTLSVALAFYSDELFGKDWAPGFEIYDFSAYTVGDLLQNISTKFVQEGIYIFLGQDTPILRAHVGKTDLITDFISGFSQRLINSVVWSRLRHIFILMFCVFQDPTSKLGTSLTYSEKHGIPPLVTDPLTTPSLLINTVQNALLLRADVAEAWAEGQFAINVDKYHRSVHQRMAIFGGQAIGN</sequence>
<keyword evidence="3" id="KW-1185">Reference proteome</keyword>
<keyword evidence="1" id="KW-0472">Membrane</keyword>
<accession>A0A0C9UWE8</accession>
<keyword evidence="1" id="KW-1133">Transmembrane helix</keyword>
<reference evidence="2 3" key="1">
    <citation type="submission" date="2014-06" db="EMBL/GenBank/DDBJ databases">
        <title>Evolutionary Origins and Diversification of the Mycorrhizal Mutualists.</title>
        <authorList>
            <consortium name="DOE Joint Genome Institute"/>
            <consortium name="Mycorrhizal Genomics Consortium"/>
            <person name="Kohler A."/>
            <person name="Kuo A."/>
            <person name="Nagy L.G."/>
            <person name="Floudas D."/>
            <person name="Copeland A."/>
            <person name="Barry K.W."/>
            <person name="Cichocki N."/>
            <person name="Veneault-Fourrey C."/>
            <person name="LaButti K."/>
            <person name="Lindquist E.A."/>
            <person name="Lipzen A."/>
            <person name="Lundell T."/>
            <person name="Morin E."/>
            <person name="Murat C."/>
            <person name="Riley R."/>
            <person name="Ohm R."/>
            <person name="Sun H."/>
            <person name="Tunlid A."/>
            <person name="Henrissat B."/>
            <person name="Grigoriev I.V."/>
            <person name="Hibbett D.S."/>
            <person name="Martin F."/>
        </authorList>
    </citation>
    <scope>NUCLEOTIDE SEQUENCE [LARGE SCALE GENOMIC DNA]</scope>
    <source>
        <strain evidence="2 3">SS14</strain>
    </source>
</reference>
<name>A0A0C9UWE8_SPHS4</name>